<dbReference type="Pfam" id="PF18402">
    <property type="entry name" value="Thioredoxin_14"/>
    <property type="match status" value="1"/>
</dbReference>
<comment type="subcellular location">
    <subcellularLocation>
        <location evidence="2">Endoplasmic reticulum lumen</location>
    </subcellularLocation>
</comment>
<feature type="signal peptide" evidence="13">
    <location>
        <begin position="1"/>
        <end position="31"/>
    </location>
</feature>
<keyword evidence="20" id="KW-1185">Reference proteome</keyword>
<dbReference type="CDD" id="cd06432">
    <property type="entry name" value="GT8_HUGT1_C_like"/>
    <property type="match status" value="1"/>
</dbReference>
<evidence type="ECO:0000256" key="1">
    <source>
        <dbReference type="ARBA" id="ARBA00001913"/>
    </source>
</evidence>
<keyword evidence="9" id="KW-0325">Glycoprotein</keyword>
<evidence type="ECO:0000256" key="10">
    <source>
        <dbReference type="ARBA" id="ARBA00045874"/>
    </source>
</evidence>
<comment type="similarity">
    <text evidence="4">Belongs to the glycosyltransferase 8 family.</text>
</comment>
<feature type="compositionally biased region" description="Basic and acidic residues" evidence="12">
    <location>
        <begin position="1527"/>
        <end position="1545"/>
    </location>
</feature>
<evidence type="ECO:0000259" key="16">
    <source>
        <dbReference type="Pfam" id="PF18402"/>
    </source>
</evidence>
<evidence type="ECO:0000259" key="18">
    <source>
        <dbReference type="Pfam" id="PF18404"/>
    </source>
</evidence>
<feature type="domain" description="UGGT thioredoxin-like" evidence="15">
    <location>
        <begin position="300"/>
        <end position="432"/>
    </location>
</feature>
<feature type="domain" description="UGGT thioredoxin-like" evidence="16">
    <location>
        <begin position="439"/>
        <end position="686"/>
    </location>
</feature>
<evidence type="ECO:0000256" key="4">
    <source>
        <dbReference type="ARBA" id="ARBA00006351"/>
    </source>
</evidence>
<feature type="domain" description="Glucosyltransferase 24 catalytic" evidence="18">
    <location>
        <begin position="1244"/>
        <end position="1511"/>
    </location>
</feature>
<dbReference type="OrthoDB" id="27683at2759"/>
<dbReference type="GO" id="GO:0036503">
    <property type="term" value="P:ERAD pathway"/>
    <property type="evidence" value="ECO:0007669"/>
    <property type="project" value="TreeGrafter"/>
</dbReference>
<dbReference type="PANTHER" id="PTHR11226">
    <property type="entry name" value="UDP-GLUCOSE GLYCOPROTEIN:GLUCOSYLTRANSFERASE"/>
    <property type="match status" value="1"/>
</dbReference>
<dbReference type="SUPFAM" id="SSF53448">
    <property type="entry name" value="Nucleotide-diphospho-sugar transferases"/>
    <property type="match status" value="1"/>
</dbReference>
<evidence type="ECO:0000259" key="14">
    <source>
        <dbReference type="Pfam" id="PF18400"/>
    </source>
</evidence>
<dbReference type="FunFam" id="3.90.550.10:FF:000004">
    <property type="entry name" value="UDP-glucose glycoprotein glucosyltransferase 1"/>
    <property type="match status" value="1"/>
</dbReference>
<sequence>MAASTGMVRSMVGTLLLLVVLQALHVTAIKSKPITTSLQAKWPATPLVLEASEFLADKGEESFWSFVDSLSGLKDGDIGETDESMYAFVLKFAGRLLTDTEMDLLKLTLSIHSHSPRIEMFNQIAKDLPPPTGCNTFVDIHGQVTCSLKDMAELIDSATERPKPNIYAVDHQYPRSKNNSVTVVLYGHVGNLKSQMKHFHQRLKELADRGAVQYVLRHFVKEKSDQQIRLSGYGVELAIKSTEYKAVDDTEVKEGDSQSQDEEDNAPDEVQGFVFSKLKELHPDLVDNLNSFRSSLLENTRKMVPLKAWQLQTIAFQAAQRVLSSPTKDALRVLREISQNFPLLASSLVKTQVKDEVKKEITENQKVFEATYGIGGGETVMMLNGLVIDTDVAEPFLLLELLRSESQILGGLHSLGASGEAASQLMRVQVASKDSTYAVDIRDNSVVYLNDIEKDDRYAHWPSGIQEFLRPMFPGMLRQIKKNVFHLIFLLDPTQPQSLQLLQQAEMFVLNEVPITVGVVFVVNNEDVVDGRDDAGVAMMRAFNFAMIDGGLGQALDLLIKILTAAEDKVVTPEDVFQTFNKMFPGEEVDDIFGSGTEYDDRRQDGKTYFEKTGLGSLPQVMMNGVPFTPKQLQPDEFEESVVTAILVATPDLQRAVYRGKINDRTDLLDYLMSQPNVMPRLNPRILADDTRLLDLTAQPGDLPSLSLSVFQGLSTDDKKAAIANTMKYLTKKDDTSLRPVSMWVVCDLETTEGRLLLSNALKYMKTSNTIRIGVISNMDGSSNGQQWLARAVHAAQQTQTRNHAKNFINKLIREENYKGIERGDTKVEDYEVHGMDLGAFKKSYEETEFLKVHRLFSDKVLHLVPGQRAVIANGRVFGPLSEDEAFTEDDFSLAEKLILQTSAANVKKKLDKLASHFASTGDSLSDLALKVDALLASNSRQEGRKEVSFWKDKHSVIDIAPRDPSKPSFDIVAILDPLSSQAQKWSHILGVLTDVINVRIKVFMNPKDKLSEMPLKRFYRYVLEPELTFRVDSSLTAGPYAKFSDMPPDTLLTLNLLTPESWMVEPVRTAHDLDNIKLSESESGIHGQYELEYLLVEGHCFDQASGQPPRGLQFTLGNKQDPVTQDTIVMANLGYFQLKANPGAWLLNLRHGRSADIYQVTGHEGTDSLPGVDDTIITMDSFKSKIIKIKVTKKPGKEDESLLADSQNDKRVAGGIWDSLSSMLSSLTGSGGKDGDNGQDETVNIFSIASGHLYERFLRIMMLSVLKHTKSPVKFWFLKNYLSPTFKEFIPHMAAEYGFEYELVQYKWPRWLHQQTEKQRLIWGYKILFLDVLFPLDVKKIIFVDADQIVRADLQELASLDLQGAPYGYTPFCSSRTEMDGFRFWNSGYWKSHLAGRRYHISALYVVDLVKFRKIAAGDRLRGQYQALSQDPNSLSNLDQDLPNNMIHQVAIYSLPQEWLWCETWCSDAQKPAAKTIDLCNNPLTKEPKLVSAVRIVPEWTGYDNEIKSLQERVAQGLTTNDSLPTDEKTQTTIDRPSDDHSEL</sequence>
<feature type="chain" id="PRO_5037609955" description="UDP-glucose:glycoprotein glucosyltransferase" evidence="13">
    <location>
        <begin position="32"/>
        <end position="1545"/>
    </location>
</feature>
<dbReference type="InterPro" id="IPR029044">
    <property type="entry name" value="Nucleotide-diphossugar_trans"/>
</dbReference>
<protein>
    <recommendedName>
        <fullName evidence="21">UDP-glucose:glycoprotein glucosyltransferase</fullName>
    </recommendedName>
</protein>
<evidence type="ECO:0000256" key="12">
    <source>
        <dbReference type="SAM" id="MobiDB-lite"/>
    </source>
</evidence>
<evidence type="ECO:0000256" key="3">
    <source>
        <dbReference type="ARBA" id="ARBA00004922"/>
    </source>
</evidence>
<dbReference type="Proteomes" id="UP000887568">
    <property type="component" value="Unplaced"/>
</dbReference>
<evidence type="ECO:0000259" key="15">
    <source>
        <dbReference type="Pfam" id="PF18401"/>
    </source>
</evidence>
<comment type="pathway">
    <text evidence="3">Protein modification; protein glycosylation.</text>
</comment>
<dbReference type="GO" id="GO:0005788">
    <property type="term" value="C:endoplasmic reticulum lumen"/>
    <property type="evidence" value="ECO:0007669"/>
    <property type="project" value="UniProtKB-SubCell"/>
</dbReference>
<feature type="region of interest" description="Disordered" evidence="12">
    <location>
        <begin position="248"/>
        <end position="267"/>
    </location>
</feature>
<keyword evidence="7 13" id="KW-0732">Signal</keyword>
<evidence type="ECO:0000256" key="6">
    <source>
        <dbReference type="ARBA" id="ARBA00022679"/>
    </source>
</evidence>
<feature type="domain" description="UGGT thioredoxin-like" evidence="14">
    <location>
        <begin position="44"/>
        <end position="226"/>
    </location>
</feature>
<evidence type="ECO:0000256" key="8">
    <source>
        <dbReference type="ARBA" id="ARBA00022824"/>
    </source>
</evidence>
<dbReference type="EnsemblMetazoa" id="XM_038195210.1">
    <property type="protein sequence ID" value="XP_038051138.1"/>
    <property type="gene ID" value="LOC119724244"/>
</dbReference>
<accession>A0A913ZH75</accession>
<dbReference type="RefSeq" id="XP_038051138.1">
    <property type="nucleotide sequence ID" value="XM_038195210.1"/>
</dbReference>
<dbReference type="InterPro" id="IPR009448">
    <property type="entry name" value="UDP-g_GGtrans"/>
</dbReference>
<dbReference type="OMA" id="RQTKTRF"/>
<keyword evidence="8" id="KW-0256">Endoplasmic reticulum</keyword>
<dbReference type="InterPro" id="IPR040525">
    <property type="entry name" value="UGGT_TRXL_4"/>
</dbReference>
<organism evidence="19 20">
    <name type="scientific">Patiria miniata</name>
    <name type="common">Bat star</name>
    <name type="synonym">Asterina miniata</name>
    <dbReference type="NCBI Taxonomy" id="46514"/>
    <lineage>
        <taxon>Eukaryota</taxon>
        <taxon>Metazoa</taxon>
        <taxon>Echinodermata</taxon>
        <taxon>Eleutherozoa</taxon>
        <taxon>Asterozoa</taxon>
        <taxon>Asteroidea</taxon>
        <taxon>Valvatacea</taxon>
        <taxon>Valvatida</taxon>
        <taxon>Asterinidae</taxon>
        <taxon>Patiria</taxon>
    </lineage>
</organism>
<comment type="cofactor">
    <cofactor evidence="1">
        <name>Ca(2+)</name>
        <dbReference type="ChEBI" id="CHEBI:29108"/>
    </cofactor>
</comment>
<keyword evidence="5" id="KW-0328">Glycosyltransferase</keyword>
<comment type="catalytic activity">
    <reaction evidence="11">
        <text>N(4)-(alpha-D-Man-(1-&gt;2)-alpha-D-Man-(1-&gt;2)-alpha-D-Man-(1-&gt;3)-[alpha-D-Man-(1-&gt;2)-alpha-D-Man-(1-&gt;3)-[alpha-D-Man-(1-&gt;2)-alpha-D-Man-(1-&gt;6)]-alpha-D-Man-(1-&gt;6)]-beta-D-Man-(1-&gt;4)-beta-D-GlcNAc-(1-&gt;4)-beta-D-GlcNAc)-L-asparaginyl-[protein] (N-glucan mannose isomer 9A1,2,3B1,2,3) + UDP-alpha-D-glucose = N(4)-(alpha-D-Glc-(1-&gt;3)-alpha-D-Man-(1-&gt;2)-alpha-D-Man-(1-&gt;2)-alpha-D-Man-(1-&gt;3)-[alpha-D-Man-(1-&gt;2)-alpha-D-Man-(1-&gt;3)-[alpha-D-Man-(1-&gt;2)-alpha-D-Man-(1-&gt;6)]-alpha-D-Man-(1-&gt;6)]-beta-D-Man-(1-&gt;4)-beta-D-GlcNAc-(1-&gt;4)-beta-D-GlcNAc)-L-asparaginyl-[protein] + UDP + H(+)</text>
        <dbReference type="Rhea" id="RHEA:61304"/>
        <dbReference type="Rhea" id="RHEA-COMP:14356"/>
        <dbReference type="Rhea" id="RHEA-COMP:14357"/>
        <dbReference type="ChEBI" id="CHEBI:15378"/>
        <dbReference type="ChEBI" id="CHEBI:58223"/>
        <dbReference type="ChEBI" id="CHEBI:58885"/>
        <dbReference type="ChEBI" id="CHEBI:59080"/>
        <dbReference type="ChEBI" id="CHEBI:139493"/>
    </reaction>
</comment>
<dbReference type="GeneID" id="119724244"/>
<dbReference type="InterPro" id="IPR040694">
    <property type="entry name" value="UGGT_TRXL_2"/>
</dbReference>
<dbReference type="Pfam" id="PF18404">
    <property type="entry name" value="Glyco_transf_24"/>
    <property type="match status" value="1"/>
</dbReference>
<evidence type="ECO:0000256" key="5">
    <source>
        <dbReference type="ARBA" id="ARBA00022676"/>
    </source>
</evidence>
<dbReference type="InterPro" id="IPR040497">
    <property type="entry name" value="Glyco_transf_24"/>
</dbReference>
<dbReference type="Pfam" id="PF18400">
    <property type="entry name" value="Thioredoxin_12"/>
    <property type="match status" value="1"/>
</dbReference>
<evidence type="ECO:0008006" key="21">
    <source>
        <dbReference type="Google" id="ProtNLM"/>
    </source>
</evidence>
<dbReference type="InterPro" id="IPR040692">
    <property type="entry name" value="UGGT_TRXL_3"/>
</dbReference>
<dbReference type="GO" id="GO:0003980">
    <property type="term" value="F:UDP-glucose:glycoprotein glucosyltransferase activity"/>
    <property type="evidence" value="ECO:0007669"/>
    <property type="project" value="InterPro"/>
</dbReference>
<evidence type="ECO:0000256" key="2">
    <source>
        <dbReference type="ARBA" id="ARBA00004319"/>
    </source>
</evidence>
<keyword evidence="6" id="KW-0808">Transferase</keyword>
<dbReference type="InterPro" id="IPR040693">
    <property type="entry name" value="UGGT_TRXL_1"/>
</dbReference>
<reference evidence="19" key="1">
    <citation type="submission" date="2022-11" db="UniProtKB">
        <authorList>
            <consortium name="EnsemblMetazoa"/>
        </authorList>
    </citation>
    <scope>IDENTIFICATION</scope>
</reference>
<dbReference type="GO" id="GO:0051082">
    <property type="term" value="F:unfolded protein binding"/>
    <property type="evidence" value="ECO:0007669"/>
    <property type="project" value="TreeGrafter"/>
</dbReference>
<dbReference type="GO" id="GO:0018279">
    <property type="term" value="P:protein N-linked glycosylation via asparagine"/>
    <property type="evidence" value="ECO:0007669"/>
    <property type="project" value="TreeGrafter"/>
</dbReference>
<evidence type="ECO:0000313" key="20">
    <source>
        <dbReference type="Proteomes" id="UP000887568"/>
    </source>
</evidence>
<feature type="domain" description="UDP-glucose:glycoprotein glucosyltransferase thioredoxin-like" evidence="17">
    <location>
        <begin position="717"/>
        <end position="937"/>
    </location>
</feature>
<evidence type="ECO:0000256" key="13">
    <source>
        <dbReference type="SAM" id="SignalP"/>
    </source>
</evidence>
<feature type="region of interest" description="Disordered" evidence="12">
    <location>
        <begin position="1519"/>
        <end position="1545"/>
    </location>
</feature>
<evidence type="ECO:0000259" key="17">
    <source>
        <dbReference type="Pfam" id="PF18403"/>
    </source>
</evidence>
<dbReference type="Pfam" id="PF18401">
    <property type="entry name" value="Thioredoxin_13"/>
    <property type="match status" value="1"/>
</dbReference>
<dbReference type="Pfam" id="PF18403">
    <property type="entry name" value="Thioredoxin_15"/>
    <property type="match status" value="1"/>
</dbReference>
<dbReference type="Gene3D" id="3.90.550.10">
    <property type="entry name" value="Spore Coat Polysaccharide Biosynthesis Protein SpsA, Chain A"/>
    <property type="match status" value="1"/>
</dbReference>
<proteinExistence type="inferred from homology"/>
<evidence type="ECO:0000256" key="7">
    <source>
        <dbReference type="ARBA" id="ARBA00022729"/>
    </source>
</evidence>
<comment type="function">
    <text evidence="10">Recognizes glycoproteins with minor folding defects. Reglucosylates single N-glycans near the misfolded part of the protein, thus providing quality control for protein folding in the endoplasmic reticulum. Reglucosylated proteins are recognized by calreticulin for recycling to the endoplasmic reticulum and refolding or degradation.</text>
</comment>
<evidence type="ECO:0000256" key="9">
    <source>
        <dbReference type="ARBA" id="ARBA00023180"/>
    </source>
</evidence>
<name>A0A913ZH75_PATMI</name>
<dbReference type="PANTHER" id="PTHR11226:SF0">
    <property type="entry name" value="UDP-GLUCOSE:GLYCOPROTEIN GLUCOSYLTRANSFERASE"/>
    <property type="match status" value="1"/>
</dbReference>
<evidence type="ECO:0000313" key="19">
    <source>
        <dbReference type="EnsemblMetazoa" id="XP_038051138.1"/>
    </source>
</evidence>
<evidence type="ECO:0000256" key="11">
    <source>
        <dbReference type="ARBA" id="ARBA00048456"/>
    </source>
</evidence>
<dbReference type="Pfam" id="PF06427">
    <property type="entry name" value="UDP-g_GGTase"/>
    <property type="match status" value="1"/>
</dbReference>